<gene>
    <name evidence="8" type="ORF">DM02DRAFT_728327</name>
</gene>
<feature type="transmembrane region" description="Helical" evidence="6">
    <location>
        <begin position="33"/>
        <end position="57"/>
    </location>
</feature>
<evidence type="ECO:0000313" key="9">
    <source>
        <dbReference type="Proteomes" id="UP000244855"/>
    </source>
</evidence>
<feature type="transmembrane region" description="Helical" evidence="6">
    <location>
        <begin position="247"/>
        <end position="265"/>
    </location>
</feature>
<keyword evidence="3 6" id="KW-1133">Transmembrane helix</keyword>
<evidence type="ECO:0000256" key="6">
    <source>
        <dbReference type="SAM" id="Phobius"/>
    </source>
</evidence>
<dbReference type="GO" id="GO:0016020">
    <property type="term" value="C:membrane"/>
    <property type="evidence" value="ECO:0007669"/>
    <property type="project" value="UniProtKB-SubCell"/>
</dbReference>
<reference evidence="8 9" key="1">
    <citation type="journal article" date="2018" name="Sci. Rep.">
        <title>Comparative genomics provides insights into the lifestyle and reveals functional heterogeneity of dark septate endophytic fungi.</title>
        <authorList>
            <person name="Knapp D.G."/>
            <person name="Nemeth J.B."/>
            <person name="Barry K."/>
            <person name="Hainaut M."/>
            <person name="Henrissat B."/>
            <person name="Johnson J."/>
            <person name="Kuo A."/>
            <person name="Lim J.H.P."/>
            <person name="Lipzen A."/>
            <person name="Nolan M."/>
            <person name="Ohm R.A."/>
            <person name="Tamas L."/>
            <person name="Grigoriev I.V."/>
            <person name="Spatafora J.W."/>
            <person name="Nagy L.G."/>
            <person name="Kovacs G.M."/>
        </authorList>
    </citation>
    <scope>NUCLEOTIDE SEQUENCE [LARGE SCALE GENOMIC DNA]</scope>
    <source>
        <strain evidence="8 9">DSE2036</strain>
    </source>
</reference>
<evidence type="ECO:0000256" key="1">
    <source>
        <dbReference type="ARBA" id="ARBA00004141"/>
    </source>
</evidence>
<evidence type="ECO:0000259" key="7">
    <source>
        <dbReference type="Pfam" id="PF20684"/>
    </source>
</evidence>
<keyword evidence="2 6" id="KW-0812">Transmembrane</keyword>
<dbReference type="PANTHER" id="PTHR33048:SF47">
    <property type="entry name" value="INTEGRAL MEMBRANE PROTEIN-RELATED"/>
    <property type="match status" value="1"/>
</dbReference>
<dbReference type="AlphaFoldDB" id="A0A2V1DRY3"/>
<comment type="similarity">
    <text evidence="5">Belongs to the SAT4 family.</text>
</comment>
<sequence length="353" mass="39489">MYSSSISQRDGVVGAAPPPPGITPNFINPPTRLHTFIVVHIVLLSISTLFLGLRFFTARFILRHIRADDFPRFGFGRHIWDIPLLVFSPNFMKIGALSGTFAGLSIMLTKLSILTLFLRFIKLRGLRITVYVIMAIVVVYSLVTSFEWIYACRPLHKYWDFTVPGSCIDWEKIAVFNGSMNSVTDIIILILPALFLRKLKLPKKQKIGVGILLMAGGFILVVSIIRLKQSLDIVHTMDITWEGVPVGIWWAVEAHIAVVCASISAGKPFLRRFMPAVIGSSFRTKTVSTKLHTMRSTDRERLSSRGTGEGPQNNIFMEDIIIELGKEPPVREEYSSDRELIIMGSRETGDGGP</sequence>
<evidence type="ECO:0000256" key="2">
    <source>
        <dbReference type="ARBA" id="ARBA00022692"/>
    </source>
</evidence>
<organism evidence="8 9">
    <name type="scientific">Periconia macrospinosa</name>
    <dbReference type="NCBI Taxonomy" id="97972"/>
    <lineage>
        <taxon>Eukaryota</taxon>
        <taxon>Fungi</taxon>
        <taxon>Dikarya</taxon>
        <taxon>Ascomycota</taxon>
        <taxon>Pezizomycotina</taxon>
        <taxon>Dothideomycetes</taxon>
        <taxon>Pleosporomycetidae</taxon>
        <taxon>Pleosporales</taxon>
        <taxon>Massarineae</taxon>
        <taxon>Periconiaceae</taxon>
        <taxon>Periconia</taxon>
    </lineage>
</organism>
<evidence type="ECO:0000313" key="8">
    <source>
        <dbReference type="EMBL" id="PVI00861.1"/>
    </source>
</evidence>
<feature type="transmembrane region" description="Helical" evidence="6">
    <location>
        <begin position="173"/>
        <end position="195"/>
    </location>
</feature>
<evidence type="ECO:0000256" key="5">
    <source>
        <dbReference type="ARBA" id="ARBA00038359"/>
    </source>
</evidence>
<keyword evidence="4 6" id="KW-0472">Membrane</keyword>
<feature type="transmembrane region" description="Helical" evidence="6">
    <location>
        <begin position="101"/>
        <end position="121"/>
    </location>
</feature>
<dbReference type="OrthoDB" id="444631at2759"/>
<evidence type="ECO:0000256" key="4">
    <source>
        <dbReference type="ARBA" id="ARBA00023136"/>
    </source>
</evidence>
<feature type="transmembrane region" description="Helical" evidence="6">
    <location>
        <begin position="128"/>
        <end position="151"/>
    </location>
</feature>
<dbReference type="Pfam" id="PF20684">
    <property type="entry name" value="Fung_rhodopsin"/>
    <property type="match status" value="1"/>
</dbReference>
<dbReference type="Proteomes" id="UP000244855">
    <property type="component" value="Unassembled WGS sequence"/>
</dbReference>
<keyword evidence="9" id="KW-1185">Reference proteome</keyword>
<comment type="subcellular location">
    <subcellularLocation>
        <location evidence="1">Membrane</location>
        <topology evidence="1">Multi-pass membrane protein</topology>
    </subcellularLocation>
</comment>
<dbReference type="InterPro" id="IPR052337">
    <property type="entry name" value="SAT4-like"/>
</dbReference>
<feature type="transmembrane region" description="Helical" evidence="6">
    <location>
        <begin position="207"/>
        <end position="227"/>
    </location>
</feature>
<protein>
    <recommendedName>
        <fullName evidence="7">Rhodopsin domain-containing protein</fullName>
    </recommendedName>
</protein>
<feature type="domain" description="Rhodopsin" evidence="7">
    <location>
        <begin position="73"/>
        <end position="272"/>
    </location>
</feature>
<name>A0A2V1DRY3_9PLEO</name>
<proteinExistence type="inferred from homology"/>
<dbReference type="EMBL" id="KZ805367">
    <property type="protein sequence ID" value="PVI00861.1"/>
    <property type="molecule type" value="Genomic_DNA"/>
</dbReference>
<dbReference type="STRING" id="97972.A0A2V1DRY3"/>
<dbReference type="InterPro" id="IPR049326">
    <property type="entry name" value="Rhodopsin_dom_fungi"/>
</dbReference>
<dbReference type="PANTHER" id="PTHR33048">
    <property type="entry name" value="PTH11-LIKE INTEGRAL MEMBRANE PROTEIN (AFU_ORTHOLOGUE AFUA_5G11245)"/>
    <property type="match status" value="1"/>
</dbReference>
<evidence type="ECO:0000256" key="3">
    <source>
        <dbReference type="ARBA" id="ARBA00022989"/>
    </source>
</evidence>
<accession>A0A2V1DRY3</accession>